<evidence type="ECO:0000313" key="2">
    <source>
        <dbReference type="EMBL" id="MBU9763433.1"/>
    </source>
</evidence>
<gene>
    <name evidence="2" type="ORF">FR943_06200</name>
</gene>
<accession>A0ABS6KIU1</accession>
<reference evidence="2 3" key="1">
    <citation type="journal article" date="2021" name="Sci. Rep.">
        <title>Phenotypic and genomic hallmarks of a novel, potentially pathogenic rapidly growing Mycobacterium species related to the Mycobacterium fortuitum complex.</title>
        <authorList>
            <person name="Gharbi R."/>
            <person name="Khanna V."/>
            <person name="Frigui W."/>
            <person name="Mhenni B."/>
            <person name="Brosch R."/>
            <person name="Mardassi H."/>
        </authorList>
    </citation>
    <scope>NUCLEOTIDE SEQUENCE [LARGE SCALE GENOMIC DNA]</scope>
    <source>
        <strain evidence="2 3">TNTM28</strain>
    </source>
</reference>
<keyword evidence="1" id="KW-1133">Transmembrane helix</keyword>
<proteinExistence type="predicted"/>
<dbReference type="EMBL" id="VOMB01000009">
    <property type="protein sequence ID" value="MBU9763433.1"/>
    <property type="molecule type" value="Genomic_DNA"/>
</dbReference>
<protein>
    <submittedName>
        <fullName evidence="2">SDR family NAD(P)-dependent oxidoreductase</fullName>
    </submittedName>
</protein>
<dbReference type="RefSeq" id="WP_217155472.1">
    <property type="nucleotide sequence ID" value="NZ_VOMB01000009.1"/>
</dbReference>
<organism evidence="2 3">
    <name type="scientific">[Mycobacterium] fortunisiensis</name>
    <dbReference type="NCBI Taxonomy" id="2600579"/>
    <lineage>
        <taxon>Bacteria</taxon>
        <taxon>Bacillati</taxon>
        <taxon>Actinomycetota</taxon>
        <taxon>Actinomycetes</taxon>
        <taxon>Mycobacteriales</taxon>
        <taxon>Mycobacteriaceae</taxon>
        <taxon>Mycolicibacterium</taxon>
    </lineage>
</organism>
<sequence length="56" mass="5430">MTSPDKAPDLSAAAAVVTGGASGIGFALANAYGRRGATVVIVDRDELAELARAAGG</sequence>
<dbReference type="Pfam" id="PF00106">
    <property type="entry name" value="adh_short"/>
    <property type="match status" value="1"/>
</dbReference>
<evidence type="ECO:0000313" key="3">
    <source>
        <dbReference type="Proteomes" id="UP000812982"/>
    </source>
</evidence>
<dbReference type="Proteomes" id="UP000812982">
    <property type="component" value="Unassembled WGS sequence"/>
</dbReference>
<keyword evidence="3" id="KW-1185">Reference proteome</keyword>
<keyword evidence="1" id="KW-0812">Transmembrane</keyword>
<name>A0ABS6KIU1_9MYCO</name>
<keyword evidence="1" id="KW-0472">Membrane</keyword>
<dbReference type="InterPro" id="IPR002347">
    <property type="entry name" value="SDR_fam"/>
</dbReference>
<evidence type="ECO:0000256" key="1">
    <source>
        <dbReference type="SAM" id="Phobius"/>
    </source>
</evidence>
<feature type="transmembrane region" description="Helical" evidence="1">
    <location>
        <begin position="12"/>
        <end position="32"/>
    </location>
</feature>
<comment type="caution">
    <text evidence="2">The sequence shown here is derived from an EMBL/GenBank/DDBJ whole genome shotgun (WGS) entry which is preliminary data.</text>
</comment>